<dbReference type="Proteomes" id="UP000478052">
    <property type="component" value="Unassembled WGS sequence"/>
</dbReference>
<sequence length="113" mass="13571">MQELQIEARMFDDYPFSPHGRLSVIVCWDTWIKRLNYGNSRRPILYERIIRFKDGTTLSMQHMVLGTNHVLIWKFIRFLKQEQVLQEDRLKICLSRESSTSQCKKFLMISAIF</sequence>
<comment type="caution">
    <text evidence="1">The sequence shown here is derived from an EMBL/GenBank/DDBJ whole genome shotgun (WGS) entry which is preliminary data.</text>
</comment>
<dbReference type="AlphaFoldDB" id="A0A6G0YBC5"/>
<gene>
    <name evidence="1" type="ORF">FWK35_00028359</name>
</gene>
<proteinExistence type="predicted"/>
<accession>A0A6G0YBC5</accession>
<reference evidence="1 2" key="1">
    <citation type="submission" date="2019-08" db="EMBL/GenBank/DDBJ databases">
        <title>Whole genome of Aphis craccivora.</title>
        <authorList>
            <person name="Voronova N.V."/>
            <person name="Shulinski R.S."/>
            <person name="Bandarenka Y.V."/>
            <person name="Zhorov D.G."/>
            <person name="Warner D."/>
        </authorList>
    </citation>
    <scope>NUCLEOTIDE SEQUENCE [LARGE SCALE GENOMIC DNA]</scope>
    <source>
        <strain evidence="1">180601</strain>
        <tissue evidence="1">Whole Body</tissue>
    </source>
</reference>
<keyword evidence="2" id="KW-1185">Reference proteome</keyword>
<evidence type="ECO:0000313" key="1">
    <source>
        <dbReference type="EMBL" id="KAF0752425.1"/>
    </source>
</evidence>
<evidence type="ECO:0000313" key="2">
    <source>
        <dbReference type="Proteomes" id="UP000478052"/>
    </source>
</evidence>
<organism evidence="1 2">
    <name type="scientific">Aphis craccivora</name>
    <name type="common">Cowpea aphid</name>
    <dbReference type="NCBI Taxonomy" id="307492"/>
    <lineage>
        <taxon>Eukaryota</taxon>
        <taxon>Metazoa</taxon>
        <taxon>Ecdysozoa</taxon>
        <taxon>Arthropoda</taxon>
        <taxon>Hexapoda</taxon>
        <taxon>Insecta</taxon>
        <taxon>Pterygota</taxon>
        <taxon>Neoptera</taxon>
        <taxon>Paraneoptera</taxon>
        <taxon>Hemiptera</taxon>
        <taxon>Sternorrhyncha</taxon>
        <taxon>Aphidomorpha</taxon>
        <taxon>Aphidoidea</taxon>
        <taxon>Aphididae</taxon>
        <taxon>Aphidini</taxon>
        <taxon>Aphis</taxon>
        <taxon>Aphis</taxon>
    </lineage>
</organism>
<protein>
    <submittedName>
        <fullName evidence="1">MULE domain-containing protein</fullName>
    </submittedName>
</protein>
<dbReference type="EMBL" id="VUJU01005059">
    <property type="protein sequence ID" value="KAF0752425.1"/>
    <property type="molecule type" value="Genomic_DNA"/>
</dbReference>
<name>A0A6G0YBC5_APHCR</name>